<keyword evidence="1" id="KW-0812">Transmembrane</keyword>
<feature type="transmembrane region" description="Helical" evidence="1">
    <location>
        <begin position="6"/>
        <end position="27"/>
    </location>
</feature>
<comment type="caution">
    <text evidence="2">The sequence shown here is derived from an EMBL/GenBank/DDBJ whole genome shotgun (WGS) entry which is preliminary data.</text>
</comment>
<feature type="transmembrane region" description="Helical" evidence="1">
    <location>
        <begin position="65"/>
        <end position="88"/>
    </location>
</feature>
<evidence type="ECO:0000256" key="1">
    <source>
        <dbReference type="SAM" id="Phobius"/>
    </source>
</evidence>
<keyword evidence="1" id="KW-1133">Transmembrane helix</keyword>
<evidence type="ECO:0000313" key="2">
    <source>
        <dbReference type="EMBL" id="GER58439.1"/>
    </source>
</evidence>
<reference evidence="2 3" key="1">
    <citation type="submission" date="2019-08" db="EMBL/GenBank/DDBJ databases">
        <title>Draft genome sequence of Ulvibacter marinus type strain NBRC 109484.</title>
        <authorList>
            <person name="Kawano K."/>
            <person name="Ushijima N."/>
            <person name="Kihara M."/>
            <person name="Itoh H."/>
        </authorList>
    </citation>
    <scope>NUCLEOTIDE SEQUENCE [LARGE SCALE GENOMIC DNA]</scope>
    <source>
        <strain evidence="2 3">NBRC 109484</strain>
    </source>
</reference>
<protein>
    <submittedName>
        <fullName evidence="2">Uncharacterized protein</fullName>
    </submittedName>
</protein>
<accession>A0A5J4IMG7</accession>
<gene>
    <name evidence="2" type="ORF">ULMA_05470</name>
</gene>
<dbReference type="Proteomes" id="UP000326509">
    <property type="component" value="Unassembled WGS sequence"/>
</dbReference>
<dbReference type="AlphaFoldDB" id="A0A5J4IMG7"/>
<sequence>MFPTGSEFLILYSAYFAILVFLIYGLLSSKNKAFYKWNMLLYIVYLIIMINVFSDSENFRYGNSLGVLFYGGLLVVSHAALIVLIKLYQLFTKKS</sequence>
<keyword evidence="3" id="KW-1185">Reference proteome</keyword>
<organism evidence="2 3">
    <name type="scientific">Patiriisocius marinus</name>
    <dbReference type="NCBI Taxonomy" id="1397112"/>
    <lineage>
        <taxon>Bacteria</taxon>
        <taxon>Pseudomonadati</taxon>
        <taxon>Bacteroidota</taxon>
        <taxon>Flavobacteriia</taxon>
        <taxon>Flavobacteriales</taxon>
        <taxon>Flavobacteriaceae</taxon>
        <taxon>Patiriisocius</taxon>
    </lineage>
</organism>
<feature type="transmembrane region" description="Helical" evidence="1">
    <location>
        <begin position="34"/>
        <end position="53"/>
    </location>
</feature>
<dbReference type="EMBL" id="BKCG01000001">
    <property type="protein sequence ID" value="GER58439.1"/>
    <property type="molecule type" value="Genomic_DNA"/>
</dbReference>
<keyword evidence="1" id="KW-0472">Membrane</keyword>
<proteinExistence type="predicted"/>
<evidence type="ECO:0000313" key="3">
    <source>
        <dbReference type="Proteomes" id="UP000326509"/>
    </source>
</evidence>
<name>A0A5J4IMG7_9FLAO</name>